<dbReference type="InterPro" id="IPR036291">
    <property type="entry name" value="NAD(P)-bd_dom_sf"/>
</dbReference>
<evidence type="ECO:0000259" key="1">
    <source>
        <dbReference type="Pfam" id="PF03435"/>
    </source>
</evidence>
<proteinExistence type="predicted"/>
<dbReference type="Proteomes" id="UP000243376">
    <property type="component" value="Unassembled WGS sequence"/>
</dbReference>
<dbReference type="Pfam" id="PF03435">
    <property type="entry name" value="Sacchrp_dh_NADP"/>
    <property type="match status" value="1"/>
</dbReference>
<feature type="domain" description="Saccharopine dehydrogenase NADP binding" evidence="1">
    <location>
        <begin position="5"/>
        <end position="123"/>
    </location>
</feature>
<dbReference type="PANTHER" id="PTHR43781">
    <property type="entry name" value="SACCHAROPINE DEHYDROGENASE"/>
    <property type="match status" value="1"/>
</dbReference>
<evidence type="ECO:0000313" key="2">
    <source>
        <dbReference type="EMBL" id="PMP87416.1"/>
    </source>
</evidence>
<reference evidence="2 3" key="1">
    <citation type="submission" date="2018-01" db="EMBL/GenBank/DDBJ databases">
        <title>Metagenomic assembled genomes from two thermal pools in the Uzon Caldera, Kamchatka, Russia.</title>
        <authorList>
            <person name="Wilkins L."/>
            <person name="Ettinger C."/>
        </authorList>
    </citation>
    <scope>NUCLEOTIDE SEQUENCE [LARGE SCALE GENOMIC DNA]</scope>
    <source>
        <strain evidence="2">ZAV-02</strain>
    </source>
</reference>
<evidence type="ECO:0000313" key="3">
    <source>
        <dbReference type="Proteomes" id="UP000243376"/>
    </source>
</evidence>
<organism evidence="2 3">
    <name type="scientific">Chloroflexus aggregans</name>
    <dbReference type="NCBI Taxonomy" id="152260"/>
    <lineage>
        <taxon>Bacteria</taxon>
        <taxon>Bacillati</taxon>
        <taxon>Chloroflexota</taxon>
        <taxon>Chloroflexia</taxon>
        <taxon>Chloroflexales</taxon>
        <taxon>Chloroflexineae</taxon>
        <taxon>Chloroflexaceae</taxon>
        <taxon>Chloroflexus</taxon>
    </lineage>
</organism>
<dbReference type="SUPFAM" id="SSF51735">
    <property type="entry name" value="NAD(P)-binding Rossmann-fold domains"/>
    <property type="match status" value="1"/>
</dbReference>
<dbReference type="PANTHER" id="PTHR43781:SF1">
    <property type="entry name" value="SACCHAROPINE DEHYDROGENASE"/>
    <property type="match status" value="1"/>
</dbReference>
<accession>A0A2J6XG31</accession>
<dbReference type="AlphaFoldDB" id="A0A2J6XG31"/>
<dbReference type="InterPro" id="IPR005097">
    <property type="entry name" value="Sacchrp_dh_NADP-bd"/>
</dbReference>
<comment type="caution">
    <text evidence="2">The sequence shown here is derived from an EMBL/GenBank/DDBJ whole genome shotgun (WGS) entry which is preliminary data.</text>
</comment>
<gene>
    <name evidence="2" type="ORF">C0184_00185</name>
</gene>
<sequence length="350" mass="37782">MNDWIIYGANGYTGTLIARAAVAAGLRPRLAGRNAEVIAALAQELNVPFTICRLDDRDGLRNTLRGAQLVLHCAGPFQETSSPMIDTCLSTGVHYLDITGEISVFEAAAAYDGVAKQTGIMLMPGVGFDIVPSDCLAAHLARRLPTATTLILAFRALGSISRGTAITMLTMAATGCERRNGRLIRTPPLSEVRTFDFGRGPQPCVSIPWGDVATAYYTTGIPNIKVFVAIPRRARYWLGLGRRLLPMIKLPVIRQGLRWLLARTLYGPDLTSRTHGRSTIVGEASELSGRRVISRLDGPEGYTLTVQTALLIVQKVLNGNVTPGFHTPAGLYGSNLITEIPDVVIRDMGD</sequence>
<dbReference type="Gene3D" id="3.40.50.720">
    <property type="entry name" value="NAD(P)-binding Rossmann-like Domain"/>
    <property type="match status" value="1"/>
</dbReference>
<name>A0A2J6XG31_9CHLR</name>
<dbReference type="EMBL" id="PNIQ01000014">
    <property type="protein sequence ID" value="PMP87416.1"/>
    <property type="molecule type" value="Genomic_DNA"/>
</dbReference>
<protein>
    <submittedName>
        <fullName evidence="2">Saccharopine dehydrogenase</fullName>
    </submittedName>
</protein>